<protein>
    <submittedName>
        <fullName evidence="2">Uncharacterized protein</fullName>
    </submittedName>
</protein>
<dbReference type="AlphaFoldDB" id="A0A2Z2MP22"/>
<dbReference type="Proteomes" id="UP000250125">
    <property type="component" value="Chromosome"/>
</dbReference>
<dbReference type="GeneID" id="33318631"/>
<sequence length="118" mass="13004">MKRLTLATLLLSINGVLLLYYAYAWGSMVYLAFALLSLILAYGVGRENRTAIKVALIYAGIEFFFALLFLIAGNVYSAVDAAITFLILHDIIGYIQEVYREEKEAEGGEKPGDGEDGE</sequence>
<accession>A0A2Z2MP22</accession>
<name>A0A2Z2MP22_9EURY</name>
<keyword evidence="1" id="KW-0472">Membrane</keyword>
<dbReference type="OrthoDB" id="86311at2157"/>
<gene>
    <name evidence="2" type="ORF">A3L11_10290</name>
</gene>
<feature type="transmembrane region" description="Helical" evidence="1">
    <location>
        <begin position="25"/>
        <end position="44"/>
    </location>
</feature>
<evidence type="ECO:0000313" key="3">
    <source>
        <dbReference type="Proteomes" id="UP000250125"/>
    </source>
</evidence>
<dbReference type="KEGG" id="tsl:A3L11_10290"/>
<keyword evidence="1" id="KW-0812">Transmembrane</keyword>
<proteinExistence type="predicted"/>
<keyword evidence="3" id="KW-1185">Reference proteome</keyword>
<evidence type="ECO:0000256" key="1">
    <source>
        <dbReference type="SAM" id="Phobius"/>
    </source>
</evidence>
<feature type="transmembrane region" description="Helical" evidence="1">
    <location>
        <begin position="51"/>
        <end position="72"/>
    </location>
</feature>
<evidence type="ECO:0000313" key="2">
    <source>
        <dbReference type="EMBL" id="ASJ09598.1"/>
    </source>
</evidence>
<dbReference type="RefSeq" id="WP_088856824.1">
    <property type="nucleotide sequence ID" value="NZ_CP015103.1"/>
</dbReference>
<organism evidence="2 3">
    <name type="scientific">Thermococcus siculi</name>
    <dbReference type="NCBI Taxonomy" id="72803"/>
    <lineage>
        <taxon>Archaea</taxon>
        <taxon>Methanobacteriati</taxon>
        <taxon>Methanobacteriota</taxon>
        <taxon>Thermococci</taxon>
        <taxon>Thermococcales</taxon>
        <taxon>Thermococcaceae</taxon>
        <taxon>Thermococcus</taxon>
    </lineage>
</organism>
<reference evidence="2 3" key="1">
    <citation type="submission" date="2016-04" db="EMBL/GenBank/DDBJ databases">
        <title>Complete genome sequence of Thermococcus siculi type strain RG-20.</title>
        <authorList>
            <person name="Oger P.M."/>
        </authorList>
    </citation>
    <scope>NUCLEOTIDE SEQUENCE [LARGE SCALE GENOMIC DNA]</scope>
    <source>
        <strain evidence="2 3">RG-20</strain>
    </source>
</reference>
<dbReference type="EMBL" id="CP015103">
    <property type="protein sequence ID" value="ASJ09598.1"/>
    <property type="molecule type" value="Genomic_DNA"/>
</dbReference>
<keyword evidence="1" id="KW-1133">Transmembrane helix</keyword>